<proteinExistence type="predicted"/>
<evidence type="ECO:0000313" key="5">
    <source>
        <dbReference type="Proteomes" id="UP000178370"/>
    </source>
</evidence>
<reference evidence="4 5" key="1">
    <citation type="journal article" date="2016" name="Nat. Commun.">
        <title>Thousands of microbial genomes shed light on interconnected biogeochemical processes in an aquifer system.</title>
        <authorList>
            <person name="Anantharaman K."/>
            <person name="Brown C.T."/>
            <person name="Hug L.A."/>
            <person name="Sharon I."/>
            <person name="Castelle C.J."/>
            <person name="Probst A.J."/>
            <person name="Thomas B.C."/>
            <person name="Singh A."/>
            <person name="Wilkins M.J."/>
            <person name="Karaoz U."/>
            <person name="Brodie E.L."/>
            <person name="Williams K.H."/>
            <person name="Hubbard S.S."/>
            <person name="Banfield J.F."/>
        </authorList>
    </citation>
    <scope>NUCLEOTIDE SEQUENCE [LARGE SCALE GENOMIC DNA]</scope>
</reference>
<dbReference type="InterPro" id="IPR043724">
    <property type="entry name" value="DUF5666"/>
</dbReference>
<feature type="domain" description="DUF5666" evidence="3">
    <location>
        <begin position="99"/>
        <end position="162"/>
    </location>
</feature>
<accession>A0A1F6CNR1</accession>
<keyword evidence="2" id="KW-0732">Signal</keyword>
<protein>
    <recommendedName>
        <fullName evidence="3">DUF5666 domain-containing protein</fullName>
    </recommendedName>
</protein>
<evidence type="ECO:0000313" key="4">
    <source>
        <dbReference type="EMBL" id="OGG50737.1"/>
    </source>
</evidence>
<gene>
    <name evidence="4" type="ORF">A2763_02325</name>
</gene>
<name>A0A1F6CNR1_9BACT</name>
<evidence type="ECO:0000259" key="3">
    <source>
        <dbReference type="Pfam" id="PF18914"/>
    </source>
</evidence>
<organism evidence="4 5">
    <name type="scientific">Candidatus Kaiserbacteria bacterium RIFCSPHIGHO2_01_FULL_54_36</name>
    <dbReference type="NCBI Taxonomy" id="1798482"/>
    <lineage>
        <taxon>Bacteria</taxon>
        <taxon>Candidatus Kaiseribacteriota</taxon>
    </lineage>
</organism>
<feature type="chain" id="PRO_5009523465" description="DUF5666 domain-containing protein" evidence="2">
    <location>
        <begin position="30"/>
        <end position="265"/>
    </location>
</feature>
<dbReference type="EMBL" id="MFKV01000007">
    <property type="protein sequence ID" value="OGG50737.1"/>
    <property type="molecule type" value="Genomic_DNA"/>
</dbReference>
<evidence type="ECO:0000256" key="2">
    <source>
        <dbReference type="SAM" id="SignalP"/>
    </source>
</evidence>
<dbReference type="Pfam" id="PF18914">
    <property type="entry name" value="DUF5666"/>
    <property type="match status" value="2"/>
</dbReference>
<sequence>MKKSNKVNKYLLASGAAALALLVALPVLADSDREDRLLRVKENFGFGAMVKLFDNDNDGNSGRENRDRNNRDGRKGDNGASAQALSSLNSVKSSAAIAGHITAINGTQITVQSANGTIYTVDASNTGFAGNLGAAVIGDLRVGDRVVVRGELNGTVMTAKKIHDFSLMQRTILNVVGAAGAGVVSSIDGQTFTIHPISKLATTTVTTDATTVFRVNGVATTSDALDVGSRVIVFGTSTSDTSITASFVSILNHSFGWFKHFFLFR</sequence>
<feature type="region of interest" description="Disordered" evidence="1">
    <location>
        <begin position="57"/>
        <end position="81"/>
    </location>
</feature>
<dbReference type="Proteomes" id="UP000178370">
    <property type="component" value="Unassembled WGS sequence"/>
</dbReference>
<comment type="caution">
    <text evidence="4">The sequence shown here is derived from an EMBL/GenBank/DDBJ whole genome shotgun (WGS) entry which is preliminary data.</text>
</comment>
<feature type="domain" description="DUF5666" evidence="3">
    <location>
        <begin position="182"/>
        <end position="248"/>
    </location>
</feature>
<dbReference type="AlphaFoldDB" id="A0A1F6CNR1"/>
<feature type="compositionally biased region" description="Basic and acidic residues" evidence="1">
    <location>
        <begin position="61"/>
        <end position="77"/>
    </location>
</feature>
<dbReference type="STRING" id="1798482.A2763_02325"/>
<evidence type="ECO:0000256" key="1">
    <source>
        <dbReference type="SAM" id="MobiDB-lite"/>
    </source>
</evidence>
<feature type="signal peptide" evidence="2">
    <location>
        <begin position="1"/>
        <end position="29"/>
    </location>
</feature>